<keyword evidence="5" id="KW-1185">Reference proteome</keyword>
<proteinExistence type="inferred from homology"/>
<organism evidence="4 5">
    <name type="scientific">Desulfosporosinus acididurans</name>
    <dbReference type="NCBI Taxonomy" id="476652"/>
    <lineage>
        <taxon>Bacteria</taxon>
        <taxon>Bacillati</taxon>
        <taxon>Bacillota</taxon>
        <taxon>Clostridia</taxon>
        <taxon>Eubacteriales</taxon>
        <taxon>Desulfitobacteriaceae</taxon>
        <taxon>Desulfosporosinus</taxon>
    </lineage>
</organism>
<sequence>MKKSSLWFKVIPFLLGLALIVSGCGTAASSTTKQPSAKASTPVKIGVLPIEDNLPFYVAEKDGLFAKEGVQVQLVSFSSAVERDTALQAGQIDGEVADLVAVALLKKIGTDVKIATIGLGATPQEGRFAILSSPKSNIRDLQGLKGATLGISENSIIDYVSDQMLKDKSVQLSDVKKMSIPKMPVRLDMLLSDQINAACLPDPLASLAQAKGAHLIADDTYRNISQTVLLFRTKSIQDNPEGIKAAVRVYGLAGQALSSHPEQYRRLFLEKAQVPAAIQQSYKTPTFSKLQLPTPEEIDSVMKWMEDKKLIPQAYSYNDLVDKNLVPKE</sequence>
<feature type="signal peptide" evidence="2">
    <location>
        <begin position="1"/>
        <end position="27"/>
    </location>
</feature>
<dbReference type="Pfam" id="PF13379">
    <property type="entry name" value="NMT1_2"/>
    <property type="match status" value="1"/>
</dbReference>
<feature type="chain" id="PRO_5005251098" evidence="2">
    <location>
        <begin position="28"/>
        <end position="329"/>
    </location>
</feature>
<dbReference type="RefSeq" id="WP_047810689.1">
    <property type="nucleotide sequence ID" value="NZ_LDZY01000009.1"/>
</dbReference>
<reference evidence="4 5" key="1">
    <citation type="submission" date="2015-06" db="EMBL/GenBank/DDBJ databases">
        <title>Draft genome of the moderately acidophilic sulfate reducer Candidatus Desulfosporosinus acididurans strain M1.</title>
        <authorList>
            <person name="Poehlein A."/>
            <person name="Petzsch P."/>
            <person name="Johnson B.D."/>
            <person name="Schloemann M."/>
            <person name="Daniel R."/>
            <person name="Muehling M."/>
        </authorList>
    </citation>
    <scope>NUCLEOTIDE SEQUENCE [LARGE SCALE GENOMIC DNA]</scope>
    <source>
        <strain evidence="4 5">M1</strain>
    </source>
</reference>
<feature type="domain" description="Solute-binding protein family 3/N-terminal" evidence="3">
    <location>
        <begin position="42"/>
        <end position="261"/>
    </location>
</feature>
<name>A0A0J1FP94_9FIRM</name>
<dbReference type="PATRIC" id="fig|476652.3.peg.3021"/>
<evidence type="ECO:0000313" key="5">
    <source>
        <dbReference type="Proteomes" id="UP000036356"/>
    </source>
</evidence>
<dbReference type="EMBL" id="LDZY01000009">
    <property type="protein sequence ID" value="KLU65320.1"/>
    <property type="molecule type" value="Genomic_DNA"/>
</dbReference>
<dbReference type="PANTHER" id="PTHR30024">
    <property type="entry name" value="ALIPHATIC SULFONATES-BINDING PROTEIN-RELATED"/>
    <property type="match status" value="1"/>
</dbReference>
<protein>
    <submittedName>
        <fullName evidence="4">NMT1/THI5 like protein</fullName>
    </submittedName>
</protein>
<evidence type="ECO:0000256" key="2">
    <source>
        <dbReference type="SAM" id="SignalP"/>
    </source>
</evidence>
<evidence type="ECO:0000256" key="1">
    <source>
        <dbReference type="ARBA" id="ARBA00010742"/>
    </source>
</evidence>
<dbReference type="STRING" id="476652.DEAC_c28720"/>
<dbReference type="InterPro" id="IPR001638">
    <property type="entry name" value="Solute-binding_3/MltF_N"/>
</dbReference>
<evidence type="ECO:0000259" key="3">
    <source>
        <dbReference type="SMART" id="SM00062"/>
    </source>
</evidence>
<comment type="caution">
    <text evidence="4">The sequence shown here is derived from an EMBL/GenBank/DDBJ whole genome shotgun (WGS) entry which is preliminary data.</text>
</comment>
<accession>A0A0J1FP94</accession>
<evidence type="ECO:0000313" key="4">
    <source>
        <dbReference type="EMBL" id="KLU65320.1"/>
    </source>
</evidence>
<dbReference type="SMART" id="SM00062">
    <property type="entry name" value="PBPb"/>
    <property type="match status" value="1"/>
</dbReference>
<dbReference type="AlphaFoldDB" id="A0A0J1FP94"/>
<dbReference type="PROSITE" id="PS51257">
    <property type="entry name" value="PROKAR_LIPOPROTEIN"/>
    <property type="match status" value="1"/>
</dbReference>
<gene>
    <name evidence="4" type="ORF">DEAC_c28720</name>
</gene>
<dbReference type="SUPFAM" id="SSF53850">
    <property type="entry name" value="Periplasmic binding protein-like II"/>
    <property type="match status" value="1"/>
</dbReference>
<comment type="similarity">
    <text evidence="1">Belongs to the bacterial solute-binding protein SsuA/TauA family.</text>
</comment>
<dbReference type="Proteomes" id="UP000036356">
    <property type="component" value="Unassembled WGS sequence"/>
</dbReference>
<dbReference type="Gene3D" id="3.40.190.10">
    <property type="entry name" value="Periplasmic binding protein-like II"/>
    <property type="match status" value="2"/>
</dbReference>
<keyword evidence="2" id="KW-0732">Signal</keyword>